<dbReference type="InterPro" id="IPR010905">
    <property type="entry name" value="Glyco_hydro_88"/>
</dbReference>
<dbReference type="PANTHER" id="PTHR41814">
    <property type="entry name" value="EXPRESSED PROTEIN"/>
    <property type="match status" value="1"/>
</dbReference>
<dbReference type="PANTHER" id="PTHR41814:SF1">
    <property type="entry name" value="CELLULASE"/>
    <property type="match status" value="1"/>
</dbReference>
<evidence type="ECO:0000256" key="1">
    <source>
        <dbReference type="ARBA" id="ARBA00022801"/>
    </source>
</evidence>
<keyword evidence="2" id="KW-0732">Signal</keyword>
<feature type="signal peptide" evidence="2">
    <location>
        <begin position="1"/>
        <end position="19"/>
    </location>
</feature>
<sequence>MLDSSNLFVLVFGLGLASAACPAVNIGYDPNAVTGAGKDLSSHSWEYGTAAEAPLELYDPDLSVFSPNAFPNGRVPSPSQSISSLSFAKPHISTSGNTLVDGDGAAGDPASLGVSAILLGGAYSSAATRQRDHLLNVVPRFANGAISQRESNREAWADFLYMAPPFLAYIAVRGNNVSLLRQAAQQCGYYHDILQTDNSFYKHIIPGPSGNKDTGIWSTGNQQDQLVSWIKQIIDGARNAGRESSSGLLRNYLNDGSWFGETSGTALLAAAVYRMAVLAPGTFNGDYIRWADDNRRAIAAHVNNGILQPAVNPLNWGDRQQYLRGSPEGQSVGSMLYSAWRDCKCVGKC</sequence>
<dbReference type="GO" id="GO:0016787">
    <property type="term" value="F:hydrolase activity"/>
    <property type="evidence" value="ECO:0007669"/>
    <property type="project" value="UniProtKB-KW"/>
</dbReference>
<keyword evidence="1" id="KW-0378">Hydrolase</keyword>
<evidence type="ECO:0000313" key="4">
    <source>
        <dbReference type="Proteomes" id="UP000799537"/>
    </source>
</evidence>
<dbReference type="GeneID" id="54572253"/>
<proteinExistence type="predicted"/>
<keyword evidence="4" id="KW-1185">Reference proteome</keyword>
<dbReference type="OrthoDB" id="4138492at2759"/>
<dbReference type="InterPro" id="IPR008928">
    <property type="entry name" value="6-hairpin_glycosidase_sf"/>
</dbReference>
<feature type="chain" id="PRO_5025695437" evidence="2">
    <location>
        <begin position="20"/>
        <end position="349"/>
    </location>
</feature>
<reference evidence="3" key="1">
    <citation type="journal article" date="2020" name="Stud. Mycol.">
        <title>101 Dothideomycetes genomes: a test case for predicting lifestyles and emergence of pathogens.</title>
        <authorList>
            <person name="Haridas S."/>
            <person name="Albert R."/>
            <person name="Binder M."/>
            <person name="Bloem J."/>
            <person name="Labutti K."/>
            <person name="Salamov A."/>
            <person name="Andreopoulos B."/>
            <person name="Baker S."/>
            <person name="Barry K."/>
            <person name="Bills G."/>
            <person name="Bluhm B."/>
            <person name="Cannon C."/>
            <person name="Castanera R."/>
            <person name="Culley D."/>
            <person name="Daum C."/>
            <person name="Ezra D."/>
            <person name="Gonzalez J."/>
            <person name="Henrissat B."/>
            <person name="Kuo A."/>
            <person name="Liang C."/>
            <person name="Lipzen A."/>
            <person name="Lutzoni F."/>
            <person name="Magnuson J."/>
            <person name="Mondo S."/>
            <person name="Nolan M."/>
            <person name="Ohm R."/>
            <person name="Pangilinan J."/>
            <person name="Park H.-J."/>
            <person name="Ramirez L."/>
            <person name="Alfaro M."/>
            <person name="Sun H."/>
            <person name="Tritt A."/>
            <person name="Yoshinaga Y."/>
            <person name="Zwiers L.-H."/>
            <person name="Turgeon B."/>
            <person name="Goodwin S."/>
            <person name="Spatafora J."/>
            <person name="Crous P."/>
            <person name="Grigoriev I."/>
        </authorList>
    </citation>
    <scope>NUCLEOTIDE SEQUENCE</scope>
    <source>
        <strain evidence="3">ATCC 36951</strain>
    </source>
</reference>
<protein>
    <submittedName>
        <fullName evidence="3">Uncharacterized protein</fullName>
    </submittedName>
</protein>
<dbReference type="AlphaFoldDB" id="A0A6A6BXE6"/>
<dbReference type="Pfam" id="PF07470">
    <property type="entry name" value="Glyco_hydro_88"/>
    <property type="match status" value="1"/>
</dbReference>
<organism evidence="3 4">
    <name type="scientific">Zasmidium cellare ATCC 36951</name>
    <dbReference type="NCBI Taxonomy" id="1080233"/>
    <lineage>
        <taxon>Eukaryota</taxon>
        <taxon>Fungi</taxon>
        <taxon>Dikarya</taxon>
        <taxon>Ascomycota</taxon>
        <taxon>Pezizomycotina</taxon>
        <taxon>Dothideomycetes</taxon>
        <taxon>Dothideomycetidae</taxon>
        <taxon>Mycosphaerellales</taxon>
        <taxon>Mycosphaerellaceae</taxon>
        <taxon>Zasmidium</taxon>
    </lineage>
</organism>
<dbReference type="RefSeq" id="XP_033660393.1">
    <property type="nucleotide sequence ID" value="XM_033818981.1"/>
</dbReference>
<gene>
    <name evidence="3" type="ORF">M409DRAFT_70957</name>
</gene>
<evidence type="ECO:0000256" key="2">
    <source>
        <dbReference type="SAM" id="SignalP"/>
    </source>
</evidence>
<dbReference type="GO" id="GO:0005975">
    <property type="term" value="P:carbohydrate metabolic process"/>
    <property type="evidence" value="ECO:0007669"/>
    <property type="project" value="InterPro"/>
</dbReference>
<dbReference type="InterPro" id="IPR012341">
    <property type="entry name" value="6hp_glycosidase-like_sf"/>
</dbReference>
<dbReference type="EMBL" id="ML993636">
    <property type="protein sequence ID" value="KAF2159504.1"/>
    <property type="molecule type" value="Genomic_DNA"/>
</dbReference>
<dbReference type="Gene3D" id="1.50.10.10">
    <property type="match status" value="1"/>
</dbReference>
<dbReference type="Proteomes" id="UP000799537">
    <property type="component" value="Unassembled WGS sequence"/>
</dbReference>
<name>A0A6A6BXE6_ZASCE</name>
<dbReference type="SUPFAM" id="SSF48208">
    <property type="entry name" value="Six-hairpin glycosidases"/>
    <property type="match status" value="1"/>
</dbReference>
<evidence type="ECO:0000313" key="3">
    <source>
        <dbReference type="EMBL" id="KAF2159504.1"/>
    </source>
</evidence>
<accession>A0A6A6BXE6</accession>